<comment type="caution">
    <text evidence="2">The sequence shown here is derived from an EMBL/GenBank/DDBJ whole genome shotgun (WGS) entry which is preliminary data.</text>
</comment>
<organism evidence="2 3">
    <name type="scientific">Sulfitobacter aestuariivivens</name>
    <dbReference type="NCBI Taxonomy" id="2766981"/>
    <lineage>
        <taxon>Bacteria</taxon>
        <taxon>Pseudomonadati</taxon>
        <taxon>Pseudomonadota</taxon>
        <taxon>Alphaproteobacteria</taxon>
        <taxon>Rhodobacterales</taxon>
        <taxon>Roseobacteraceae</taxon>
        <taxon>Sulfitobacter</taxon>
    </lineage>
</organism>
<feature type="region of interest" description="Disordered" evidence="1">
    <location>
        <begin position="1"/>
        <end position="32"/>
    </location>
</feature>
<name>A0A927HE79_9RHOB</name>
<keyword evidence="3" id="KW-1185">Reference proteome</keyword>
<gene>
    <name evidence="2" type="ORF">H9Q16_04120</name>
</gene>
<evidence type="ECO:0000313" key="3">
    <source>
        <dbReference type="Proteomes" id="UP000635142"/>
    </source>
</evidence>
<proteinExistence type="predicted"/>
<dbReference type="Proteomes" id="UP000635142">
    <property type="component" value="Unassembled WGS sequence"/>
</dbReference>
<evidence type="ECO:0000313" key="2">
    <source>
        <dbReference type="EMBL" id="MBD3663098.1"/>
    </source>
</evidence>
<dbReference type="EMBL" id="JACTAG010000001">
    <property type="protein sequence ID" value="MBD3663098.1"/>
    <property type="molecule type" value="Genomic_DNA"/>
</dbReference>
<accession>A0A927HE79</accession>
<sequence length="486" mass="51712">MSVIDWLGQQKPPQGDRANPNPNEPPVARTGTAPAVLTTPLAEGSPREIGIVPPSVTGLPTDLWVGSDPDTLIARIANLPEMTLPAAQSLLYTVLLADALAPQGKAVAGDALALARVDKLVQLGALDPALSLIEQAGVTTSPDHFDQWMRISLLTGTEDRACAVLAASPHLTRDYGARILCSARGGEWENAALTFGSAQALGLMPEYRLDLLDRFLNPDLYEEAAPLAVPRKMDPLSFRLFEAIGERLPTGALPRPYAVADLRDLAGWKAQLEAAERLTRAGALPDNHLLGLYTDRKPAASGGIWDRVATLQRFDTALKTDSAEAVAKTLPAVWDAMRDADLETAFASLFAERLAEIPLEGPAARTAFEIGLLSPRYEATAAAAPDDPQTALLRAVAFGDASTTRPQTPVAAAIFDAFKDAPPLSDLVEKARTKRLGEAVLHLLDLLEDGAQGDANALRDALATLRALGLEDTARRAALQILLLDV</sequence>
<evidence type="ECO:0000256" key="1">
    <source>
        <dbReference type="SAM" id="MobiDB-lite"/>
    </source>
</evidence>
<dbReference type="AlphaFoldDB" id="A0A927HE79"/>
<protein>
    <submittedName>
        <fullName evidence="2">Uncharacterized protein</fullName>
    </submittedName>
</protein>
<reference evidence="2" key="1">
    <citation type="submission" date="2020-08" db="EMBL/GenBank/DDBJ databases">
        <title>Sulfitobacter aestuariivivens sp. nov., isolated from a tidal flat.</title>
        <authorList>
            <person name="Park S."/>
            <person name="Yoon J.-H."/>
        </authorList>
    </citation>
    <scope>NUCLEOTIDE SEQUENCE</scope>
    <source>
        <strain evidence="2">TSTF-M16</strain>
    </source>
</reference>